<gene>
    <name evidence="1" type="ORF">X801_07015</name>
</gene>
<name>A0A1S8WRZ5_OPIVI</name>
<feature type="non-terminal residue" evidence="1">
    <location>
        <position position="193"/>
    </location>
</feature>
<organism evidence="1 2">
    <name type="scientific">Opisthorchis viverrini</name>
    <name type="common">Southeast Asian liver fluke</name>
    <dbReference type="NCBI Taxonomy" id="6198"/>
    <lineage>
        <taxon>Eukaryota</taxon>
        <taxon>Metazoa</taxon>
        <taxon>Spiralia</taxon>
        <taxon>Lophotrochozoa</taxon>
        <taxon>Platyhelminthes</taxon>
        <taxon>Trematoda</taxon>
        <taxon>Digenea</taxon>
        <taxon>Opisthorchiida</taxon>
        <taxon>Opisthorchiata</taxon>
        <taxon>Opisthorchiidae</taxon>
        <taxon>Opisthorchis</taxon>
    </lineage>
</organism>
<reference evidence="1 2" key="1">
    <citation type="submission" date="2015-03" db="EMBL/GenBank/DDBJ databases">
        <title>Draft genome of the nematode, Opisthorchis viverrini.</title>
        <authorList>
            <person name="Mitreva M."/>
        </authorList>
    </citation>
    <scope>NUCLEOTIDE SEQUENCE [LARGE SCALE GENOMIC DNA]</scope>
    <source>
        <strain evidence="1">Khon Kaen</strain>
    </source>
</reference>
<dbReference type="Proteomes" id="UP000243686">
    <property type="component" value="Unassembled WGS sequence"/>
</dbReference>
<dbReference type="EMBL" id="KV895812">
    <property type="protein sequence ID" value="OON17151.1"/>
    <property type="molecule type" value="Genomic_DNA"/>
</dbReference>
<evidence type="ECO:0000313" key="1">
    <source>
        <dbReference type="EMBL" id="OON17151.1"/>
    </source>
</evidence>
<evidence type="ECO:0000313" key="2">
    <source>
        <dbReference type="Proteomes" id="UP000243686"/>
    </source>
</evidence>
<sequence length="193" mass="21385">MYCETQHTPTYILLNLNFAFKPGAAFIDRPMDKEPGTIDSAADEITDSWTLEQLEDTDENSTLRVWDMDAEDSNSCPVHLEDSEFPAKSQVTATTTAPYRCVSDDPGDESENERDQLAVCDCLLALYDPESSKYGNYGYADSSEQLLPITSEYRTSTVSGLSDGANATAYTVLSKSKTEYFIVMCTDAPARFQ</sequence>
<dbReference type="AlphaFoldDB" id="A0A1S8WRZ5"/>
<keyword evidence="2" id="KW-1185">Reference proteome</keyword>
<proteinExistence type="predicted"/>
<accession>A0A1S8WRZ5</accession>
<protein>
    <submittedName>
        <fullName evidence="1">Uncharacterized protein</fullName>
    </submittedName>
</protein>